<name>E6PXP2_9ZZZZ</name>
<sequence length="142" mass="16061">MEFIFHDGGRAAAGYKGQTGDCVTRSIAIATERTYQEVYDSLNRFAQVERISKRKKRRSSSRTGVFRQTYQAYLESLGWRWTSTMSIGSGCKIHLRPSELPQGPLIVKVSRHLTAVIDGVLYDTHDCSRGGTRCVYGYFSRP</sequence>
<reference evidence="1" key="1">
    <citation type="submission" date="2009-10" db="EMBL/GenBank/DDBJ databases">
        <title>Diversity of trophic interactions inside an arsenic-rich microbial ecosystem.</title>
        <authorList>
            <person name="Bertin P.N."/>
            <person name="Heinrich-Salmeron A."/>
            <person name="Pelletier E."/>
            <person name="Goulhen-Chollet F."/>
            <person name="Arsene-Ploetze F."/>
            <person name="Gallien S."/>
            <person name="Calteau A."/>
            <person name="Vallenet D."/>
            <person name="Casiot C."/>
            <person name="Chane-Woon-Ming B."/>
            <person name="Giloteaux L."/>
            <person name="Barakat M."/>
            <person name="Bonnefoy V."/>
            <person name="Bruneel O."/>
            <person name="Chandler M."/>
            <person name="Cleiss J."/>
            <person name="Duran R."/>
            <person name="Elbaz-Poulichet F."/>
            <person name="Fonknechten N."/>
            <person name="Lauga B."/>
            <person name="Mornico D."/>
            <person name="Ortet P."/>
            <person name="Schaeffer C."/>
            <person name="Siguier P."/>
            <person name="Alexander Thil Smith A."/>
            <person name="Van Dorsselaer A."/>
            <person name="Weissenbach J."/>
            <person name="Medigue C."/>
            <person name="Le Paslier D."/>
        </authorList>
    </citation>
    <scope>NUCLEOTIDE SEQUENCE</scope>
</reference>
<accession>E6PXP2</accession>
<proteinExistence type="predicted"/>
<dbReference type="AlphaFoldDB" id="E6PXP2"/>
<organism evidence="1">
    <name type="scientific">mine drainage metagenome</name>
    <dbReference type="NCBI Taxonomy" id="410659"/>
    <lineage>
        <taxon>unclassified sequences</taxon>
        <taxon>metagenomes</taxon>
        <taxon>ecological metagenomes</taxon>
    </lineage>
</organism>
<dbReference type="EMBL" id="CABN01000042">
    <property type="protein sequence ID" value="CBH99701.1"/>
    <property type="molecule type" value="Genomic_DNA"/>
</dbReference>
<evidence type="ECO:0000313" key="1">
    <source>
        <dbReference type="EMBL" id="CBH99701.1"/>
    </source>
</evidence>
<protein>
    <submittedName>
        <fullName evidence="1">Uncharacterized protein</fullName>
    </submittedName>
</protein>
<gene>
    <name evidence="1" type="ORF">CARN3_0645</name>
</gene>
<comment type="caution">
    <text evidence="1">The sequence shown here is derived from an EMBL/GenBank/DDBJ whole genome shotgun (WGS) entry which is preliminary data.</text>
</comment>